<keyword evidence="4" id="KW-1185">Reference proteome</keyword>
<gene>
    <name evidence="3" type="ORF">JOC73_001162</name>
</gene>
<feature type="transmembrane region" description="Helical" evidence="2">
    <location>
        <begin position="6"/>
        <end position="22"/>
    </location>
</feature>
<accession>A0ABS2NNZ4</accession>
<sequence length="177" mass="19858">MSWESIIGFIAIALISSIFNKGKNQTTQRRTSNDRRSPNPSRPMEAPNNNSSRPTVGGDRPVSQQSPKKSSKTVGLEEMIRELQKNMGDVFNQSTAREEIQQEKATKAVEEEKIKKRIKDVKSLKEVVSVSNQSTVSPILENEIGRGNVGKVKFNRHSILQGLIMSEVLEKPKSLRR</sequence>
<organism evidence="3 4">
    <name type="scientific">Alkaliphilus hydrothermalis</name>
    <dbReference type="NCBI Taxonomy" id="1482730"/>
    <lineage>
        <taxon>Bacteria</taxon>
        <taxon>Bacillati</taxon>
        <taxon>Bacillota</taxon>
        <taxon>Clostridia</taxon>
        <taxon>Peptostreptococcales</taxon>
        <taxon>Natronincolaceae</taxon>
        <taxon>Alkaliphilus</taxon>
    </lineage>
</organism>
<feature type="region of interest" description="Disordered" evidence="1">
    <location>
        <begin position="20"/>
        <end position="77"/>
    </location>
</feature>
<comment type="caution">
    <text evidence="3">The sequence shown here is derived from an EMBL/GenBank/DDBJ whole genome shotgun (WGS) entry which is preliminary data.</text>
</comment>
<name>A0ABS2NNZ4_9FIRM</name>
<protein>
    <submittedName>
        <fullName evidence="3">Uncharacterized protein</fullName>
    </submittedName>
</protein>
<proteinExistence type="predicted"/>
<evidence type="ECO:0000256" key="2">
    <source>
        <dbReference type="SAM" id="Phobius"/>
    </source>
</evidence>
<dbReference type="RefSeq" id="WP_204401059.1">
    <property type="nucleotide sequence ID" value="NZ_JAFBEE010000005.1"/>
</dbReference>
<evidence type="ECO:0000313" key="4">
    <source>
        <dbReference type="Proteomes" id="UP001314796"/>
    </source>
</evidence>
<keyword evidence="2" id="KW-1133">Transmembrane helix</keyword>
<dbReference type="Proteomes" id="UP001314796">
    <property type="component" value="Unassembled WGS sequence"/>
</dbReference>
<evidence type="ECO:0000313" key="3">
    <source>
        <dbReference type="EMBL" id="MBM7614650.1"/>
    </source>
</evidence>
<feature type="compositionally biased region" description="Polar residues" evidence="1">
    <location>
        <begin position="20"/>
        <end position="30"/>
    </location>
</feature>
<keyword evidence="2" id="KW-0812">Transmembrane</keyword>
<keyword evidence="2" id="KW-0472">Membrane</keyword>
<evidence type="ECO:0000256" key="1">
    <source>
        <dbReference type="SAM" id="MobiDB-lite"/>
    </source>
</evidence>
<dbReference type="EMBL" id="JAFBEE010000005">
    <property type="protein sequence ID" value="MBM7614650.1"/>
    <property type="molecule type" value="Genomic_DNA"/>
</dbReference>
<reference evidence="3 4" key="1">
    <citation type="submission" date="2021-01" db="EMBL/GenBank/DDBJ databases">
        <title>Genomic Encyclopedia of Type Strains, Phase IV (KMG-IV): sequencing the most valuable type-strain genomes for metagenomic binning, comparative biology and taxonomic classification.</title>
        <authorList>
            <person name="Goeker M."/>
        </authorList>
    </citation>
    <scope>NUCLEOTIDE SEQUENCE [LARGE SCALE GENOMIC DNA]</scope>
    <source>
        <strain evidence="3 4">DSM 25890</strain>
    </source>
</reference>